<comment type="caution">
    <text evidence="1">The sequence shown here is derived from an EMBL/GenBank/DDBJ whole genome shotgun (WGS) entry which is preliminary data.</text>
</comment>
<protein>
    <submittedName>
        <fullName evidence="1">Tryptase-related</fullName>
    </submittedName>
</protein>
<name>A0ACB9T6D7_HOLOL</name>
<evidence type="ECO:0000313" key="1">
    <source>
        <dbReference type="EMBL" id="KAI4462347.1"/>
    </source>
</evidence>
<gene>
    <name evidence="1" type="ORF">MML48_5g00017244</name>
</gene>
<dbReference type="Proteomes" id="UP001056778">
    <property type="component" value="Chromosome 5"/>
</dbReference>
<proteinExistence type="predicted"/>
<reference evidence="1" key="1">
    <citation type="submission" date="2022-04" db="EMBL/GenBank/DDBJ databases">
        <title>Chromosome-scale genome assembly of Holotrichia oblita Faldermann.</title>
        <authorList>
            <person name="Rongchong L."/>
        </authorList>
    </citation>
    <scope>NUCLEOTIDE SEQUENCE</scope>
    <source>
        <strain evidence="1">81SQS9</strain>
    </source>
</reference>
<keyword evidence="2" id="KW-1185">Reference proteome</keyword>
<organism evidence="1 2">
    <name type="scientific">Holotrichia oblita</name>
    <name type="common">Chafer beetle</name>
    <dbReference type="NCBI Taxonomy" id="644536"/>
    <lineage>
        <taxon>Eukaryota</taxon>
        <taxon>Metazoa</taxon>
        <taxon>Ecdysozoa</taxon>
        <taxon>Arthropoda</taxon>
        <taxon>Hexapoda</taxon>
        <taxon>Insecta</taxon>
        <taxon>Pterygota</taxon>
        <taxon>Neoptera</taxon>
        <taxon>Endopterygota</taxon>
        <taxon>Coleoptera</taxon>
        <taxon>Polyphaga</taxon>
        <taxon>Scarabaeiformia</taxon>
        <taxon>Scarabaeidae</taxon>
        <taxon>Melolonthinae</taxon>
        <taxon>Holotrichia</taxon>
    </lineage>
</organism>
<evidence type="ECO:0000313" key="2">
    <source>
        <dbReference type="Proteomes" id="UP001056778"/>
    </source>
</evidence>
<dbReference type="EMBL" id="CM043019">
    <property type="protein sequence ID" value="KAI4462347.1"/>
    <property type="molecule type" value="Genomic_DNA"/>
</dbReference>
<accession>A0ACB9T6D7</accession>
<sequence>MVFSHIQNKLQAYPLNIHKKRSYELSHSRLLLDKALRRSPPRVDLYRHASNCRLGKAERALSEIINPKAELEKLANLNESDEFFVGDGNNSSDDVPSDDSTNLRLYIPIENKAFIKFAFEQPAIFPAVTSSHNIITLPSLILCLLVIYHRNIIVYSSDDGIVVNNNQCVLEDNCENSTNNNGFSNIDLRSSRNVCPVGQVQCSISEITCGQRRIRNYIGNNGQATLGAHPWQAFITLFGSYIGSGTLMDKKHVLTTAHKVLGVNQNQLRVVMGVWDPNNRNNQTRSYTVTNIYINNAFSNDTFKHNIAILLLSQEVTPNIIIGPACLPISNNIYTHQTCIVAGWGDSSFVANDRGTTTQRQVNIRIVDDATCRRSMIQQNVDVEKHLDRLGQICAGGESSLDACTQDGGSPLICFDPPTNKYTIVGIVIRGRRCGQEGVYGVYTNVAYYRNWIDNALQTL</sequence>